<dbReference type="EMBL" id="JAXIVS010000003">
    <property type="protein sequence ID" value="MDY7227069.1"/>
    <property type="molecule type" value="Genomic_DNA"/>
</dbReference>
<dbReference type="InterPro" id="IPR025874">
    <property type="entry name" value="DZR"/>
</dbReference>
<gene>
    <name evidence="2" type="ORF">SYV04_11735</name>
</gene>
<comment type="caution">
    <text evidence="2">The sequence shown here is derived from an EMBL/GenBank/DDBJ whole genome shotgun (WGS) entry which is preliminary data.</text>
</comment>
<dbReference type="Proteomes" id="UP001291309">
    <property type="component" value="Unassembled WGS sequence"/>
</dbReference>
<keyword evidence="3" id="KW-1185">Reference proteome</keyword>
<dbReference type="Pfam" id="PF12773">
    <property type="entry name" value="DZR"/>
    <property type="match status" value="1"/>
</dbReference>
<proteinExistence type="predicted"/>
<name>A0ABU5H2E4_9BACT</name>
<evidence type="ECO:0000313" key="3">
    <source>
        <dbReference type="Proteomes" id="UP001291309"/>
    </source>
</evidence>
<reference evidence="2 3" key="1">
    <citation type="submission" date="2023-12" db="EMBL/GenBank/DDBJ databases">
        <title>the genome sequence of Hyalangium sp. s54d21.</title>
        <authorList>
            <person name="Zhang X."/>
        </authorList>
    </citation>
    <scope>NUCLEOTIDE SEQUENCE [LARGE SCALE GENOMIC DNA]</scope>
    <source>
        <strain evidence="3">s54d21</strain>
    </source>
</reference>
<evidence type="ECO:0000259" key="1">
    <source>
        <dbReference type="Pfam" id="PF12773"/>
    </source>
</evidence>
<sequence>MPLIQFTRNYKDRSNNHGFQFEFYCDKCNNGHMSPFKASSVGIAASVLKAAGSFFGGAVSRAAYAGDHVKDALRGKARDEAYAESVQEAKAHFKNCTRCGHWVCPRNCWNETRNLCESCAPNLAEEAAHIQSKVAVEQAWDKARKVDQVEALDMKATRMAACPHCNASVEGGKFCPECGKPLAAKTSCGKCGAEMGAKAKFCPECGSSRA</sequence>
<accession>A0ABU5H2E4</accession>
<dbReference type="RefSeq" id="WP_321545785.1">
    <property type="nucleotide sequence ID" value="NZ_JAXIVS010000003.1"/>
</dbReference>
<evidence type="ECO:0000313" key="2">
    <source>
        <dbReference type="EMBL" id="MDY7227069.1"/>
    </source>
</evidence>
<protein>
    <submittedName>
        <fullName evidence="2">Zinc ribbon domain-containing protein</fullName>
    </submittedName>
</protein>
<organism evidence="2 3">
    <name type="scientific">Hyalangium rubrum</name>
    <dbReference type="NCBI Taxonomy" id="3103134"/>
    <lineage>
        <taxon>Bacteria</taxon>
        <taxon>Pseudomonadati</taxon>
        <taxon>Myxococcota</taxon>
        <taxon>Myxococcia</taxon>
        <taxon>Myxococcales</taxon>
        <taxon>Cystobacterineae</taxon>
        <taxon>Archangiaceae</taxon>
        <taxon>Hyalangium</taxon>
    </lineage>
</organism>
<feature type="domain" description="DZANK-type" evidence="1">
    <location>
        <begin position="162"/>
        <end position="206"/>
    </location>
</feature>